<gene>
    <name evidence="1" type="ORF">M9Y10_030324</name>
</gene>
<evidence type="ECO:0000313" key="1">
    <source>
        <dbReference type="EMBL" id="KAK8893062.1"/>
    </source>
</evidence>
<name>A0ABR2KPL1_9EUKA</name>
<sequence length="183" mass="21606">MERKHLDKRTRGCAMLKKIFIRVPYFGNEISAEFNLTNNNNNNTLTPDQITEIKKMKYYIDSLFRLRGNIIKQNEDSLKLNMVKNEKKRQICSMNLSNQPKNLFHLSDDTINLSNIKRNNINIIENIETKSEGNEPKAIEKSLSVENEKESQKFDSFNFFIMDESDNDNSIFQQDEEFLNFYC</sequence>
<protein>
    <submittedName>
        <fullName evidence="1">Uncharacterized protein</fullName>
    </submittedName>
</protein>
<reference evidence="1 2" key="1">
    <citation type="submission" date="2024-04" db="EMBL/GenBank/DDBJ databases">
        <title>Tritrichomonas musculus Genome.</title>
        <authorList>
            <person name="Alves-Ferreira E."/>
            <person name="Grigg M."/>
            <person name="Lorenzi H."/>
            <person name="Galac M."/>
        </authorList>
    </citation>
    <scope>NUCLEOTIDE SEQUENCE [LARGE SCALE GENOMIC DNA]</scope>
    <source>
        <strain evidence="1 2">EAF2021</strain>
    </source>
</reference>
<accession>A0ABR2KPL1</accession>
<evidence type="ECO:0000313" key="2">
    <source>
        <dbReference type="Proteomes" id="UP001470230"/>
    </source>
</evidence>
<dbReference type="EMBL" id="JAPFFF010000004">
    <property type="protein sequence ID" value="KAK8893062.1"/>
    <property type="molecule type" value="Genomic_DNA"/>
</dbReference>
<keyword evidence="2" id="KW-1185">Reference proteome</keyword>
<dbReference type="Proteomes" id="UP001470230">
    <property type="component" value="Unassembled WGS sequence"/>
</dbReference>
<organism evidence="1 2">
    <name type="scientific">Tritrichomonas musculus</name>
    <dbReference type="NCBI Taxonomy" id="1915356"/>
    <lineage>
        <taxon>Eukaryota</taxon>
        <taxon>Metamonada</taxon>
        <taxon>Parabasalia</taxon>
        <taxon>Tritrichomonadida</taxon>
        <taxon>Tritrichomonadidae</taxon>
        <taxon>Tritrichomonas</taxon>
    </lineage>
</organism>
<comment type="caution">
    <text evidence="1">The sequence shown here is derived from an EMBL/GenBank/DDBJ whole genome shotgun (WGS) entry which is preliminary data.</text>
</comment>
<proteinExistence type="predicted"/>